<feature type="compositionally biased region" description="Gly residues" evidence="1">
    <location>
        <begin position="834"/>
        <end position="853"/>
    </location>
</feature>
<accession>A0A7F5R4S5</accession>
<dbReference type="Gene3D" id="3.40.50.300">
    <property type="entry name" value="P-loop containing nucleotide triphosphate hydrolases"/>
    <property type="match status" value="1"/>
</dbReference>
<dbReference type="Gene3D" id="2.60.120.920">
    <property type="match status" value="2"/>
</dbReference>
<reference evidence="4" key="1">
    <citation type="submission" date="2025-08" db="UniProtKB">
        <authorList>
            <consortium name="RefSeq"/>
        </authorList>
    </citation>
    <scope>IDENTIFICATION</scope>
    <source>
        <tissue evidence="4">Entire body</tissue>
    </source>
</reference>
<dbReference type="FunCoup" id="A0A7F5R4S5">
    <property type="interactions" value="1760"/>
</dbReference>
<sequence>MSSTIDPAKLKVVELRSELTARGLDTKGNKAVLVKRLKDALEKELQQEIPDTSIIDTSTEELNTSQESIPEADNSQNDEPAKKEEEEEELSIPEDVEMREEAESKVEEPEISKSNKEEEKNQKQLTENGESSADVEVSKDAVEESKEPETTKTRESEKEKEPRGEKRARSPSPGNAPPKRTRSPVKEDEPQIDNDKVQLSWYDCDLHLNIDKQSFLSAKPYHEGAFGYAWAGARTTHGISSGKARYEVKITESLKWEEIIKPLTKRELKKRSHKSSSRKDDHRKGESKKGEDTKKESSDEKNEVKNGNQEPAEEKKMEVDEEKPDETDNKQEENKHVEQKQKAEDKEEENKDVKQKGKAEDKEEENKDVKQKEKAEDKEEENKDVKQKEKAEDKEEQNKDVKQKEKAEDKEEDEVIEPLVTHLIRVGWSVADTGLQLGENKNSFAYESSGKFVVGGKFTDFGTQAAVGDVIGAYIDITTESVTFSFTVNGQLQPTTETISRSELPEENFALFPHVLSKNYTFEINLGTNEEPWYPNPSELEDYKFIHEVEDKVSGPVRPEKREECEVVMMCGLPASGKTYWAKQWISDNADKKYTLIGNSHLLERMTINGKPLKNRYQGRWNTVMDKINRCVNTLVKAASVRRRNYILDQTNILPSAQRDKMRLFEGFKRRAVIVVVTDEEQAKREAQQEAQGGKDLPELAVLEMKAMMGLPRNCDWLNEVKYAELKEEEARAMVQKYNKQGKDAGFKPFPDRKDNRYPLNKWDHNSSRRFQGGYNRHHNYNRGSWNNRRPPSGSWNQDVRNRGPAVRDWGRQQNRGPRDNRSTNYNRNQRSSSGGGSWQGSGGGGSWQGQGQGSNWNNSSNQGWSGSSNWSGQGQWKSGSYGSQGSYGQDYGQGYSNYSNWDYYRPGGYDQGWSSQQSSSQYPASGYGDNYGQYQSNSWSQGGGKYNRK</sequence>
<feature type="compositionally biased region" description="Basic and acidic residues" evidence="1">
    <location>
        <begin position="99"/>
        <end position="122"/>
    </location>
</feature>
<feature type="compositionally biased region" description="Basic and acidic residues" evidence="1">
    <location>
        <begin position="277"/>
        <end position="304"/>
    </location>
</feature>
<feature type="region of interest" description="Disordered" evidence="1">
    <location>
        <begin position="910"/>
        <end position="950"/>
    </location>
</feature>
<dbReference type="InParanoid" id="A0A7F5R4S5"/>
<dbReference type="SUPFAM" id="SSF68906">
    <property type="entry name" value="SAP domain"/>
    <property type="match status" value="1"/>
</dbReference>
<evidence type="ECO:0000313" key="3">
    <source>
        <dbReference type="Proteomes" id="UP000192223"/>
    </source>
</evidence>
<dbReference type="InterPro" id="IPR027417">
    <property type="entry name" value="P-loop_NTPase"/>
</dbReference>
<evidence type="ECO:0000256" key="1">
    <source>
        <dbReference type="SAM" id="MobiDB-lite"/>
    </source>
</evidence>
<dbReference type="InterPro" id="IPR043136">
    <property type="entry name" value="B30.2/SPRY_sf"/>
</dbReference>
<feature type="domain" description="SAP" evidence="2">
    <location>
        <begin position="7"/>
        <end position="41"/>
    </location>
</feature>
<dbReference type="RefSeq" id="XP_025830504.1">
    <property type="nucleotide sequence ID" value="XM_025974719.1"/>
</dbReference>
<dbReference type="Gene3D" id="1.10.720.30">
    <property type="entry name" value="SAP domain"/>
    <property type="match status" value="1"/>
</dbReference>
<feature type="compositionally biased region" description="Basic and acidic residues" evidence="1">
    <location>
        <begin position="741"/>
        <end position="767"/>
    </location>
</feature>
<dbReference type="Pfam" id="PF00622">
    <property type="entry name" value="SPRY"/>
    <property type="match status" value="1"/>
</dbReference>
<feature type="compositionally biased region" description="Basic and acidic residues" evidence="1">
    <location>
        <begin position="184"/>
        <end position="196"/>
    </location>
</feature>
<dbReference type="Pfam" id="PF02037">
    <property type="entry name" value="SAP"/>
    <property type="match status" value="1"/>
</dbReference>
<feature type="region of interest" description="Disordered" evidence="1">
    <location>
        <begin position="260"/>
        <end position="414"/>
    </location>
</feature>
<dbReference type="InterPro" id="IPR013320">
    <property type="entry name" value="ConA-like_dom_sf"/>
</dbReference>
<evidence type="ECO:0000313" key="4">
    <source>
        <dbReference type="RefSeq" id="XP_025830504.1"/>
    </source>
</evidence>
<dbReference type="OrthoDB" id="445357at2759"/>
<dbReference type="SUPFAM" id="SSF49899">
    <property type="entry name" value="Concanavalin A-like lectins/glucanases"/>
    <property type="match status" value="1"/>
</dbReference>
<keyword evidence="3" id="KW-1185">Reference proteome</keyword>
<feature type="compositionally biased region" description="Basic and acidic residues" evidence="1">
    <location>
        <begin position="326"/>
        <end position="409"/>
    </location>
</feature>
<feature type="region of interest" description="Disordered" evidence="1">
    <location>
        <begin position="740"/>
        <end position="892"/>
    </location>
</feature>
<dbReference type="SMART" id="SM00513">
    <property type="entry name" value="SAP"/>
    <property type="match status" value="1"/>
</dbReference>
<dbReference type="InterPro" id="IPR036361">
    <property type="entry name" value="SAP_dom_sf"/>
</dbReference>
<feature type="compositionally biased region" description="Polar residues" evidence="1">
    <location>
        <begin position="782"/>
        <end position="799"/>
    </location>
</feature>
<gene>
    <name evidence="4" type="primary">LOC108744613</name>
</gene>
<evidence type="ECO:0000259" key="2">
    <source>
        <dbReference type="PROSITE" id="PS50800"/>
    </source>
</evidence>
<dbReference type="SMART" id="SM00449">
    <property type="entry name" value="SPRY"/>
    <property type="match status" value="1"/>
</dbReference>
<dbReference type="PANTHER" id="PTHR12381">
    <property type="entry name" value="HETEROGENEOUS NUCLEAR RIBONUCLEOPROTEIN U FAMILY MEMBER"/>
    <property type="match status" value="1"/>
</dbReference>
<feature type="compositionally biased region" description="Basic residues" evidence="1">
    <location>
        <begin position="267"/>
        <end position="276"/>
    </location>
</feature>
<dbReference type="InterPro" id="IPR003877">
    <property type="entry name" value="SPRY_dom"/>
</dbReference>
<dbReference type="GO" id="GO:0005634">
    <property type="term" value="C:nucleus"/>
    <property type="evidence" value="ECO:0007669"/>
    <property type="project" value="TreeGrafter"/>
</dbReference>
<feature type="compositionally biased region" description="Low complexity" evidence="1">
    <location>
        <begin position="854"/>
        <end position="892"/>
    </location>
</feature>
<feature type="compositionally biased region" description="Low complexity" evidence="1">
    <location>
        <begin position="910"/>
        <end position="929"/>
    </location>
</feature>
<dbReference type="AlphaFoldDB" id="A0A7F5R4S5"/>
<proteinExistence type="predicted"/>
<feature type="compositionally biased region" description="Polar residues" evidence="1">
    <location>
        <begin position="54"/>
        <end position="78"/>
    </location>
</feature>
<dbReference type="GO" id="GO:0000380">
    <property type="term" value="P:alternative mRNA splicing, via spliceosome"/>
    <property type="evidence" value="ECO:0007669"/>
    <property type="project" value="TreeGrafter"/>
</dbReference>
<dbReference type="GeneID" id="108744613"/>
<dbReference type="KEGG" id="apln:108744613"/>
<dbReference type="SUPFAM" id="SSF52540">
    <property type="entry name" value="P-loop containing nucleoside triphosphate hydrolases"/>
    <property type="match status" value="1"/>
</dbReference>
<dbReference type="GO" id="GO:0003723">
    <property type="term" value="F:RNA binding"/>
    <property type="evidence" value="ECO:0007669"/>
    <property type="project" value="TreeGrafter"/>
</dbReference>
<feature type="region of interest" description="Disordered" evidence="1">
    <location>
        <begin position="48"/>
        <end position="196"/>
    </location>
</feature>
<name>A0A7F5R4S5_AGRPL</name>
<feature type="compositionally biased region" description="Basic and acidic residues" evidence="1">
    <location>
        <begin position="136"/>
        <end position="168"/>
    </location>
</feature>
<dbReference type="Pfam" id="PF13671">
    <property type="entry name" value="AAA_33"/>
    <property type="match status" value="1"/>
</dbReference>
<feature type="compositionally biased region" description="Acidic residues" evidence="1">
    <location>
        <begin position="85"/>
        <end position="98"/>
    </location>
</feature>
<dbReference type="PROSITE" id="PS50800">
    <property type="entry name" value="SAP"/>
    <property type="match status" value="1"/>
</dbReference>
<dbReference type="InterPro" id="IPR003034">
    <property type="entry name" value="SAP_dom"/>
</dbReference>
<organism evidence="3 4">
    <name type="scientific">Agrilus planipennis</name>
    <name type="common">Emerald ash borer</name>
    <name type="synonym">Agrilus marcopoli</name>
    <dbReference type="NCBI Taxonomy" id="224129"/>
    <lineage>
        <taxon>Eukaryota</taxon>
        <taxon>Metazoa</taxon>
        <taxon>Ecdysozoa</taxon>
        <taxon>Arthropoda</taxon>
        <taxon>Hexapoda</taxon>
        <taxon>Insecta</taxon>
        <taxon>Pterygota</taxon>
        <taxon>Neoptera</taxon>
        <taxon>Endopterygota</taxon>
        <taxon>Coleoptera</taxon>
        <taxon>Polyphaga</taxon>
        <taxon>Elateriformia</taxon>
        <taxon>Buprestoidea</taxon>
        <taxon>Buprestidae</taxon>
        <taxon>Agrilinae</taxon>
        <taxon>Agrilus</taxon>
    </lineage>
</organism>
<protein>
    <submittedName>
        <fullName evidence="4">Heterogeneous nuclear ribonucleoprotein U-like protein 2 isoform X1</fullName>
    </submittedName>
</protein>
<dbReference type="Proteomes" id="UP000192223">
    <property type="component" value="Unplaced"/>
</dbReference>
<dbReference type="PANTHER" id="PTHR12381:SF56">
    <property type="entry name" value="B30.2_SPRY DOMAIN-CONTAINING PROTEIN-RELATED"/>
    <property type="match status" value="1"/>
</dbReference>